<keyword evidence="2" id="KW-1185">Reference proteome</keyword>
<organism evidence="1 2">
    <name type="scientific">Pseudomonas fitomaticsae</name>
    <dbReference type="NCBI Taxonomy" id="2837969"/>
    <lineage>
        <taxon>Bacteria</taxon>
        <taxon>Pseudomonadati</taxon>
        <taxon>Pseudomonadota</taxon>
        <taxon>Gammaproteobacteria</taxon>
        <taxon>Pseudomonadales</taxon>
        <taxon>Pseudomonadaceae</taxon>
        <taxon>Pseudomonas</taxon>
    </lineage>
</organism>
<accession>A0ABY3Q0Z3</accession>
<evidence type="ECO:0000313" key="1">
    <source>
        <dbReference type="EMBL" id="UFP99851.1"/>
    </source>
</evidence>
<evidence type="ECO:0000313" key="2">
    <source>
        <dbReference type="Proteomes" id="UP001162907"/>
    </source>
</evidence>
<proteinExistence type="predicted"/>
<sequence length="129" mass="14095">MQIKFDTNDLVIFASQDGTKCGGTIIGIDDIGYMLKVGPGNIDIEVVEKKSIKSAHIGFAFILLEINLQPDKDSWAIEREPYIPTPPQSIPPIWDGIAMEWYHSPYDLCNCGCGIGGNSSSPVALIGRR</sequence>
<protein>
    <submittedName>
        <fullName evidence="1">Uncharacterized protein</fullName>
    </submittedName>
</protein>
<name>A0ABY3Q0Z3_9PSED</name>
<dbReference type="Proteomes" id="UP001162907">
    <property type="component" value="Chromosome"/>
</dbReference>
<gene>
    <name evidence="1" type="ORF">KJY40_28230</name>
</gene>
<reference evidence="1 2" key="1">
    <citation type="journal article" date="2022" name="Int. J. Syst. Evol. Microbiol.">
        <title>Pseudomonas fitomaticsae sp. nov., isolated at Marimurtra Botanical Garden in Blanes, Catalonia, Spain.</title>
        <authorList>
            <person name="Atanasov K.E."/>
            <person name="Galbis D.M."/>
            <person name="Cornado D."/>
            <person name="Serpico A."/>
            <person name="Sanchez G."/>
            <person name="Bosch M."/>
            <person name="Ferrer A."/>
            <person name="Altabella T."/>
        </authorList>
    </citation>
    <scope>NUCLEOTIDE SEQUENCE [LARGE SCALE GENOMIC DNA]</scope>
    <source>
        <strain evidence="1 2">FIT81</strain>
    </source>
</reference>
<dbReference type="RefSeq" id="WP_230733961.1">
    <property type="nucleotide sequence ID" value="NZ_CP075567.1"/>
</dbReference>
<dbReference type="EMBL" id="CP075567">
    <property type="protein sequence ID" value="UFP99851.1"/>
    <property type="molecule type" value="Genomic_DNA"/>
</dbReference>